<feature type="signal peptide" evidence="1">
    <location>
        <begin position="1"/>
        <end position="19"/>
    </location>
</feature>
<dbReference type="EMBL" id="JADIMF010000145">
    <property type="protein sequence ID" value="MBO8469832.1"/>
    <property type="molecule type" value="Genomic_DNA"/>
</dbReference>
<evidence type="ECO:0000313" key="2">
    <source>
        <dbReference type="EMBL" id="MBO8469832.1"/>
    </source>
</evidence>
<accession>A0A9D9NDJ2</accession>
<evidence type="ECO:0008006" key="4">
    <source>
        <dbReference type="Google" id="ProtNLM"/>
    </source>
</evidence>
<dbReference type="PROSITE" id="PS51257">
    <property type="entry name" value="PROKAR_LIPOPROTEIN"/>
    <property type="match status" value="1"/>
</dbReference>
<proteinExistence type="predicted"/>
<dbReference type="Proteomes" id="UP000810292">
    <property type="component" value="Unassembled WGS sequence"/>
</dbReference>
<protein>
    <recommendedName>
        <fullName evidence="4">Lipoprotein</fullName>
    </recommendedName>
</protein>
<dbReference type="AlphaFoldDB" id="A0A9D9NDJ2"/>
<gene>
    <name evidence="2" type="ORF">IAA72_08625</name>
</gene>
<reference evidence="2" key="1">
    <citation type="submission" date="2020-10" db="EMBL/GenBank/DDBJ databases">
        <authorList>
            <person name="Gilroy R."/>
        </authorList>
    </citation>
    <scope>NUCLEOTIDE SEQUENCE</scope>
    <source>
        <strain evidence="2">14700</strain>
    </source>
</reference>
<name>A0A9D9NDJ2_9SPIO</name>
<reference evidence="2" key="2">
    <citation type="journal article" date="2021" name="PeerJ">
        <title>Extensive microbial diversity within the chicken gut microbiome revealed by metagenomics and culture.</title>
        <authorList>
            <person name="Gilroy R."/>
            <person name="Ravi A."/>
            <person name="Getino M."/>
            <person name="Pursley I."/>
            <person name="Horton D.L."/>
            <person name="Alikhan N.F."/>
            <person name="Baker D."/>
            <person name="Gharbi K."/>
            <person name="Hall N."/>
            <person name="Watson M."/>
            <person name="Adriaenssens E.M."/>
            <person name="Foster-Nyarko E."/>
            <person name="Jarju S."/>
            <person name="Secka A."/>
            <person name="Antonio M."/>
            <person name="Oren A."/>
            <person name="Chaudhuri R.R."/>
            <person name="La Ragione R."/>
            <person name="Hildebrand F."/>
            <person name="Pallen M.J."/>
        </authorList>
    </citation>
    <scope>NUCLEOTIDE SEQUENCE</scope>
    <source>
        <strain evidence="2">14700</strain>
    </source>
</reference>
<feature type="chain" id="PRO_5039633284" description="Lipoprotein" evidence="1">
    <location>
        <begin position="20"/>
        <end position="224"/>
    </location>
</feature>
<organism evidence="2 3">
    <name type="scientific">Candidatus Ornithospirochaeta stercoravium</name>
    <dbReference type="NCBI Taxonomy" id="2840897"/>
    <lineage>
        <taxon>Bacteria</taxon>
        <taxon>Pseudomonadati</taxon>
        <taxon>Spirochaetota</taxon>
        <taxon>Spirochaetia</taxon>
        <taxon>Spirochaetales</taxon>
        <taxon>Spirochaetaceae</taxon>
        <taxon>Spirochaetaceae incertae sedis</taxon>
        <taxon>Candidatus Ornithospirochaeta</taxon>
    </lineage>
</organism>
<sequence length="224" mass="23508">MKRKLFAVLIAALALIMIAACTPKAVEDIPGDDGDSAAAVEAAELLDSYLGAFGHVRMLGDIDHILKGDMDASMKLSGAIELGKEKTELSIPLTLAEYDFDGHKNPGDPEPEKYTRIATGKLVLTLIGAMNAEGTEFIASGYRFTDVDVTLDCDTSTYLVLDLDTAEIKAGSLDGIFTTSGGIARAAVKIAFAEGKPTGIADVNTPKFGEPSGAFEVNGIASEF</sequence>
<comment type="caution">
    <text evidence="2">The sequence shown here is derived from an EMBL/GenBank/DDBJ whole genome shotgun (WGS) entry which is preliminary data.</text>
</comment>
<evidence type="ECO:0000256" key="1">
    <source>
        <dbReference type="SAM" id="SignalP"/>
    </source>
</evidence>
<keyword evidence="1" id="KW-0732">Signal</keyword>
<evidence type="ECO:0000313" key="3">
    <source>
        <dbReference type="Proteomes" id="UP000810292"/>
    </source>
</evidence>